<evidence type="ECO:0000313" key="3">
    <source>
        <dbReference type="EMBL" id="BAM79151.1"/>
    </source>
</evidence>
<dbReference type="InterPro" id="IPR002562">
    <property type="entry name" value="3'-5'_exonuclease_dom"/>
</dbReference>
<dbReference type="SUPFAM" id="SSF55826">
    <property type="entry name" value="YbaK/ProRS associated domain"/>
    <property type="match status" value="1"/>
</dbReference>
<dbReference type="Gramene" id="CMD071CT">
    <property type="protein sequence ID" value="CMD071CT"/>
    <property type="gene ID" value="CMD071C"/>
</dbReference>
<proteinExistence type="predicted"/>
<dbReference type="OrthoDB" id="10261556at2759"/>
<dbReference type="InterPro" id="IPR012337">
    <property type="entry name" value="RNaseH-like_sf"/>
</dbReference>
<dbReference type="InterPro" id="IPR036754">
    <property type="entry name" value="YbaK/aa-tRNA-synt-asso_dom_sf"/>
</dbReference>
<keyword evidence="4" id="KW-1185">Reference proteome</keyword>
<dbReference type="Pfam" id="PF01612">
    <property type="entry name" value="DNA_pol_A_exo1"/>
    <property type="match status" value="1"/>
</dbReference>
<evidence type="ECO:0000259" key="2">
    <source>
        <dbReference type="SMART" id="SM00474"/>
    </source>
</evidence>
<dbReference type="InterPro" id="IPR002782">
    <property type="entry name" value="Mut7-C_RNAse_dom"/>
</dbReference>
<dbReference type="Gene3D" id="3.30.420.10">
    <property type="entry name" value="Ribonuclease H-like superfamily/Ribonuclease H"/>
    <property type="match status" value="1"/>
</dbReference>
<dbReference type="Pfam" id="PF04073">
    <property type="entry name" value="tRNA_edit"/>
    <property type="match status" value="1"/>
</dbReference>
<accession>M1UP01</accession>
<gene>
    <name evidence="3" type="ORF">CYME_CMD071C</name>
</gene>
<dbReference type="GO" id="GO:0003676">
    <property type="term" value="F:nucleic acid binding"/>
    <property type="evidence" value="ECO:0007669"/>
    <property type="project" value="InterPro"/>
</dbReference>
<dbReference type="GO" id="GO:0002161">
    <property type="term" value="F:aminoacyl-tRNA deacylase activity"/>
    <property type="evidence" value="ECO:0007669"/>
    <property type="project" value="InterPro"/>
</dbReference>
<dbReference type="HOGENOM" id="CLU_268372_0_0_1"/>
<dbReference type="Pfam" id="PF01927">
    <property type="entry name" value="Mut7-C"/>
    <property type="match status" value="1"/>
</dbReference>
<feature type="region of interest" description="Disordered" evidence="1">
    <location>
        <begin position="511"/>
        <end position="535"/>
    </location>
</feature>
<evidence type="ECO:0000256" key="1">
    <source>
        <dbReference type="SAM" id="MobiDB-lite"/>
    </source>
</evidence>
<dbReference type="GeneID" id="16992623"/>
<dbReference type="Proteomes" id="UP000007014">
    <property type="component" value="Chromosome 4"/>
</dbReference>
<dbReference type="GO" id="GO:0008408">
    <property type="term" value="F:3'-5' exonuclease activity"/>
    <property type="evidence" value="ECO:0007669"/>
    <property type="project" value="InterPro"/>
</dbReference>
<dbReference type="InterPro" id="IPR052408">
    <property type="entry name" value="Exonuclease_MUT-7-like"/>
</dbReference>
<dbReference type="Gene3D" id="3.90.960.10">
    <property type="entry name" value="YbaK/aminoacyl-tRNA synthetase-associated domain"/>
    <property type="match status" value="1"/>
</dbReference>
<reference evidence="3 4" key="1">
    <citation type="journal article" date="2004" name="Nature">
        <title>Genome sequence of the ultrasmall unicellular red alga Cyanidioschyzon merolae 10D.</title>
        <authorList>
            <person name="Matsuzaki M."/>
            <person name="Misumi O."/>
            <person name="Shin-i T."/>
            <person name="Maruyama S."/>
            <person name="Takahara M."/>
            <person name="Miyagishima S."/>
            <person name="Mori T."/>
            <person name="Nishida K."/>
            <person name="Yagisawa F."/>
            <person name="Nishida K."/>
            <person name="Yoshida Y."/>
            <person name="Nishimura Y."/>
            <person name="Nakao S."/>
            <person name="Kobayashi T."/>
            <person name="Momoyama Y."/>
            <person name="Higashiyama T."/>
            <person name="Minoda A."/>
            <person name="Sano M."/>
            <person name="Nomoto H."/>
            <person name="Oishi K."/>
            <person name="Hayashi H."/>
            <person name="Ohta F."/>
            <person name="Nishizaka S."/>
            <person name="Haga S."/>
            <person name="Miura S."/>
            <person name="Morishita T."/>
            <person name="Kabeya Y."/>
            <person name="Terasawa K."/>
            <person name="Suzuki Y."/>
            <person name="Ishii Y."/>
            <person name="Asakawa S."/>
            <person name="Takano H."/>
            <person name="Ohta N."/>
            <person name="Kuroiwa H."/>
            <person name="Tanaka K."/>
            <person name="Shimizu N."/>
            <person name="Sugano S."/>
            <person name="Sato N."/>
            <person name="Nozaki H."/>
            <person name="Ogasawara N."/>
            <person name="Kohara Y."/>
            <person name="Kuroiwa T."/>
        </authorList>
    </citation>
    <scope>NUCLEOTIDE SEQUENCE [LARGE SCALE GENOMIC DNA]</scope>
    <source>
        <strain evidence="3 4">10D</strain>
    </source>
</reference>
<dbReference type="RefSeq" id="XP_005535437.1">
    <property type="nucleotide sequence ID" value="XM_005535380.1"/>
</dbReference>
<organism evidence="3 4">
    <name type="scientific">Cyanidioschyzon merolae (strain NIES-3377 / 10D)</name>
    <name type="common">Unicellular red alga</name>
    <dbReference type="NCBI Taxonomy" id="280699"/>
    <lineage>
        <taxon>Eukaryota</taxon>
        <taxon>Rhodophyta</taxon>
        <taxon>Bangiophyceae</taxon>
        <taxon>Cyanidiales</taxon>
        <taxon>Cyanidiaceae</taxon>
        <taxon>Cyanidioschyzon</taxon>
    </lineage>
</organism>
<dbReference type="KEGG" id="cme:CYME_CMD071C"/>
<dbReference type="InterPro" id="IPR036397">
    <property type="entry name" value="RNaseH_sf"/>
</dbReference>
<name>M1UP01_CYAM1</name>
<feature type="domain" description="3'-5' exonuclease" evidence="2">
    <location>
        <begin position="549"/>
        <end position="771"/>
    </location>
</feature>
<protein>
    <recommendedName>
        <fullName evidence="2">3'-5' exonuclease domain-containing protein</fullName>
    </recommendedName>
</protein>
<dbReference type="PANTHER" id="PTHR47765:SF2">
    <property type="entry name" value="EXONUCLEASE MUT-7 HOMOLOG"/>
    <property type="match status" value="1"/>
</dbReference>
<dbReference type="InterPro" id="IPR007214">
    <property type="entry name" value="YbaK/aa-tRNA-synth-assoc-dom"/>
</dbReference>
<dbReference type="AlphaFoldDB" id="M1UP01"/>
<dbReference type="SUPFAM" id="SSF53098">
    <property type="entry name" value="Ribonuclease H-like"/>
    <property type="match status" value="1"/>
</dbReference>
<sequence length="1224" mass="135687">MRQKLSSAFAVNVTRLRLRLRVKRSKAWQAPATKCAPAVEPVGPRCCLRDTTASERVARTQFASSSSQAAGSERHLDLSCAQVAAVAGEEQLVHLHEREQAPSCALAMQGAGKSDDDVAGGESVFLRAQATPQKLVRCRQHYRTRCRKCFPLQETAPGSKRVTRPVATKHAPHERDDGSLERWLGELGWLRPTRHRHDDLGMDESGRQAFRLGKKLQQLLREHPEARTTIVHAVSEVLAQFMAGSVESGRDRVLFIAAWMMQSLVRDAPVTPSSTRPAFSSSMSASRDQFVWTDNTLRGILTAVDAVLCRDSMCPSSAHRWAFDDHPQLDTDVAQDVAPANIRQLHQSLASEVLHWRLLLAPEDDAANAKRFADPRILVNMIRQWQLHTLHPAAAEQAVVLMRACVSRRCWRAAVDLLQMLGRLGVLDGVVWGEERSRLFQELVAQQQWSLARECAESWNGLQGVDTLHFLRGRVVADPPCVSSAGRVADLRPLHGIALMDLDAIPTPALTAQRTGEPASQVTDSSPTTAAAMDSPPLSVLRLPPHVRIHMVDTPVAVHTLMQFVESILHQHSDSCTADTPWLDPHCVGLDVEWRPVRTSGLQPRCALLQIAFPADVFLVDLLRIDADALFAMRLNEALRRLFRSPAILKVGFCFSSDFVRLRHSYLGLSCFDAIVALRDLDRIGSEGTDAFCADLATLVGRTSVRRRGRLTVGLAQLVAVFLGRAFDKRPRCSDWEARPLTRAQIEYAALDAWVLLALRRHVPCASASLIRTGWRTAQAALARIERITVAAADASSTLGHVSGEDTSHALHYDALQRVCDALQRAPERWRRRPVYRVGETLLAGPFCLVDRLAALERAPASLQRAAADRMGKCIALIAGGAEQRPILVVMQGQRRAPLREIAERLGLGSGALRFATPFELETIFGFASGAVSAIGLRCERVDGGHGSWTPVLTFMDAALRRGEVADGGKDAADDLMFLSGGSPESVVALRASDLQWHRQAVWLTTTATTSHPESNVRAVVSDTAALLTDKRRLRASATWTETYFDDRCRGYFVVDSTMGGLVRRLRALGLDVLHTCGKDLALLFELVWTREEDVRSPSASKPRVILTRDADVLARATRYGVPCYYVSSTKTESQAREVLGKFRLSPAPENFLARCIQCNCARFEQRSREEVQTLLPQRTVNSFHIFYECARCHQLYWKGAHFTRATRQLEELVRQLRCDAQQT</sequence>
<reference evidence="3 4" key="2">
    <citation type="journal article" date="2007" name="BMC Biol.">
        <title>A 100%-complete sequence reveals unusually simple genomic features in the hot-spring red alga Cyanidioschyzon merolae.</title>
        <authorList>
            <person name="Nozaki H."/>
            <person name="Takano H."/>
            <person name="Misumi O."/>
            <person name="Terasawa K."/>
            <person name="Matsuzaki M."/>
            <person name="Maruyama S."/>
            <person name="Nishida K."/>
            <person name="Yagisawa F."/>
            <person name="Yoshida Y."/>
            <person name="Fujiwara T."/>
            <person name="Takio S."/>
            <person name="Tamura K."/>
            <person name="Chung S.J."/>
            <person name="Nakamura S."/>
            <person name="Kuroiwa H."/>
            <person name="Tanaka K."/>
            <person name="Sato N."/>
            <person name="Kuroiwa T."/>
        </authorList>
    </citation>
    <scope>NUCLEOTIDE SEQUENCE [LARGE SCALE GENOMIC DNA]</scope>
    <source>
        <strain evidence="3 4">10D</strain>
    </source>
</reference>
<dbReference type="eggNOG" id="KOG2207">
    <property type="taxonomic scope" value="Eukaryota"/>
</dbReference>
<dbReference type="EMBL" id="AP006486">
    <property type="protein sequence ID" value="BAM79151.1"/>
    <property type="molecule type" value="Genomic_DNA"/>
</dbReference>
<feature type="compositionally biased region" description="Polar residues" evidence="1">
    <location>
        <begin position="511"/>
        <end position="529"/>
    </location>
</feature>
<dbReference type="SMART" id="SM00474">
    <property type="entry name" value="35EXOc"/>
    <property type="match status" value="1"/>
</dbReference>
<evidence type="ECO:0000313" key="4">
    <source>
        <dbReference type="Proteomes" id="UP000007014"/>
    </source>
</evidence>
<dbReference type="STRING" id="280699.M1UP01"/>
<dbReference type="PANTHER" id="PTHR47765">
    <property type="entry name" value="3'-5' EXONUCLEASE DOMAIN-CONTAINING PROTEIN"/>
    <property type="match status" value="1"/>
</dbReference>